<dbReference type="InterPro" id="IPR044878">
    <property type="entry name" value="UbiA_sf"/>
</dbReference>
<dbReference type="GO" id="GO:0048034">
    <property type="term" value="P:heme O biosynthetic process"/>
    <property type="evidence" value="ECO:0007669"/>
    <property type="project" value="UniProtKB-UniRule"/>
</dbReference>
<dbReference type="GO" id="GO:0008495">
    <property type="term" value="F:protoheme IX farnesyltransferase activity"/>
    <property type="evidence" value="ECO:0007669"/>
    <property type="project" value="UniProtKB-UniRule"/>
</dbReference>
<dbReference type="UniPathway" id="UPA00834">
    <property type="reaction ID" value="UER00712"/>
</dbReference>
<feature type="transmembrane region" description="Helical" evidence="8">
    <location>
        <begin position="134"/>
        <end position="153"/>
    </location>
</feature>
<evidence type="ECO:0000256" key="1">
    <source>
        <dbReference type="ARBA" id="ARBA00004141"/>
    </source>
</evidence>
<name>A0A1F4XIE7_9BACT</name>
<dbReference type="EMBL" id="MEWX01000013">
    <property type="protein sequence ID" value="OGC80883.1"/>
    <property type="molecule type" value="Genomic_DNA"/>
</dbReference>
<dbReference type="STRING" id="1797243.A2943_01980"/>
<dbReference type="InterPro" id="IPR030470">
    <property type="entry name" value="UbiA_prenylTrfase_CS"/>
</dbReference>
<dbReference type="PANTHER" id="PTHR43448:SF2">
    <property type="entry name" value="PROTOHEME IX FARNESYLTRANSFERASE, MITOCHONDRIAL"/>
    <property type="match status" value="1"/>
</dbReference>
<dbReference type="EC" id="2.5.1.141" evidence="8"/>
<keyword evidence="8" id="KW-1003">Cell membrane</keyword>
<reference evidence="9 10" key="1">
    <citation type="journal article" date="2016" name="Nat. Commun.">
        <title>Thousands of microbial genomes shed light on interconnected biogeochemical processes in an aquifer system.</title>
        <authorList>
            <person name="Anantharaman K."/>
            <person name="Brown C.T."/>
            <person name="Hug L.A."/>
            <person name="Sharon I."/>
            <person name="Castelle C.J."/>
            <person name="Probst A.J."/>
            <person name="Thomas B.C."/>
            <person name="Singh A."/>
            <person name="Wilkins M.J."/>
            <person name="Karaoz U."/>
            <person name="Brodie E.L."/>
            <person name="Williams K.H."/>
            <person name="Hubbard S.S."/>
            <person name="Banfield J.F."/>
        </authorList>
    </citation>
    <scope>NUCLEOTIDE SEQUENCE [LARGE SCALE GENOMIC DNA]</scope>
</reference>
<comment type="catalytic activity">
    <reaction evidence="7 8">
        <text>heme b + (2E,6E)-farnesyl diphosphate + H2O = Fe(II)-heme o + diphosphate</text>
        <dbReference type="Rhea" id="RHEA:28070"/>
        <dbReference type="ChEBI" id="CHEBI:15377"/>
        <dbReference type="ChEBI" id="CHEBI:33019"/>
        <dbReference type="ChEBI" id="CHEBI:60344"/>
        <dbReference type="ChEBI" id="CHEBI:60530"/>
        <dbReference type="ChEBI" id="CHEBI:175763"/>
        <dbReference type="EC" id="2.5.1.141"/>
    </reaction>
</comment>
<dbReference type="AlphaFoldDB" id="A0A1F4XIE7"/>
<dbReference type="NCBIfam" id="TIGR01473">
    <property type="entry name" value="cyoE_ctaB"/>
    <property type="match status" value="1"/>
</dbReference>
<feature type="transmembrane region" description="Helical" evidence="8">
    <location>
        <begin position="210"/>
        <end position="232"/>
    </location>
</feature>
<dbReference type="Gene3D" id="1.10.357.140">
    <property type="entry name" value="UbiA prenyltransferase"/>
    <property type="match status" value="1"/>
</dbReference>
<protein>
    <recommendedName>
        <fullName evidence="8">Protoheme IX farnesyltransferase</fullName>
        <ecNumber evidence="8">2.5.1.141</ecNumber>
    </recommendedName>
    <alternativeName>
        <fullName evidence="8">Heme B farnesyltransferase</fullName>
    </alternativeName>
    <alternativeName>
        <fullName evidence="8">Heme O synthase</fullName>
    </alternativeName>
</protein>
<feature type="transmembrane region" description="Helical" evidence="8">
    <location>
        <begin position="108"/>
        <end position="127"/>
    </location>
</feature>
<keyword evidence="3 8" id="KW-0812">Transmembrane</keyword>
<feature type="transmembrane region" description="Helical" evidence="8">
    <location>
        <begin position="81"/>
        <end position="102"/>
    </location>
</feature>
<feature type="transmembrane region" description="Helical" evidence="8">
    <location>
        <begin position="159"/>
        <end position="182"/>
    </location>
</feature>
<sequence>MIRTYYELTKPGIIYGNAITAVAGFFIASPKPLAEAGLLVLTLIGLSLVIASACVFNNYFDREIDARMERTKNRALAMGQVSGRSAIVFALLLLVLGAAVLALYTTPLALSVALLGFVVYVFLYTPLKPRSPSALYIGAVAGATPPVVGYTAVTNTLDLYALALFAVLYVWQIPHFLAIALYRYEEYKAAGVPLFIKKQPSVETKRRARAVFYGSLVVLLLLCLGAILQRWIR</sequence>
<comment type="miscellaneous">
    <text evidence="8">Carbon 2 of the heme B porphyrin ring is defined according to the Fischer nomenclature.</text>
</comment>
<dbReference type="HAMAP" id="MF_00154">
    <property type="entry name" value="CyoE_CtaB"/>
    <property type="match status" value="1"/>
</dbReference>
<keyword evidence="6 8" id="KW-0472">Membrane</keyword>
<feature type="transmembrane region" description="Helical" evidence="8">
    <location>
        <begin position="36"/>
        <end position="60"/>
    </location>
</feature>
<evidence type="ECO:0000256" key="2">
    <source>
        <dbReference type="ARBA" id="ARBA00022679"/>
    </source>
</evidence>
<comment type="subcellular location">
    <subcellularLocation>
        <location evidence="8">Cell membrane</location>
        <topology evidence="8">Multi-pass membrane protein</topology>
    </subcellularLocation>
    <subcellularLocation>
        <location evidence="1">Membrane</location>
        <topology evidence="1">Multi-pass membrane protein</topology>
    </subcellularLocation>
</comment>
<comment type="pathway">
    <text evidence="8">Porphyrin-containing compound metabolism; heme O biosynthesis; heme O from protoheme: step 1/1.</text>
</comment>
<dbReference type="CDD" id="cd13957">
    <property type="entry name" value="PT_UbiA_Cox10"/>
    <property type="match status" value="1"/>
</dbReference>
<keyword evidence="5 8" id="KW-0350">Heme biosynthesis</keyword>
<dbReference type="PANTHER" id="PTHR43448">
    <property type="entry name" value="PROTOHEME IX FARNESYLTRANSFERASE, MITOCHONDRIAL"/>
    <property type="match status" value="1"/>
</dbReference>
<evidence type="ECO:0000256" key="8">
    <source>
        <dbReference type="HAMAP-Rule" id="MF_00154"/>
    </source>
</evidence>
<dbReference type="InterPro" id="IPR000537">
    <property type="entry name" value="UbiA_prenyltransferase"/>
</dbReference>
<evidence type="ECO:0000313" key="9">
    <source>
        <dbReference type="EMBL" id="OGC80883.1"/>
    </source>
</evidence>
<comment type="caution">
    <text evidence="9">The sequence shown here is derived from an EMBL/GenBank/DDBJ whole genome shotgun (WGS) entry which is preliminary data.</text>
</comment>
<feature type="transmembrane region" description="Helical" evidence="8">
    <location>
        <begin position="12"/>
        <end position="30"/>
    </location>
</feature>
<evidence type="ECO:0000256" key="5">
    <source>
        <dbReference type="ARBA" id="ARBA00023133"/>
    </source>
</evidence>
<dbReference type="Pfam" id="PF01040">
    <property type="entry name" value="UbiA"/>
    <property type="match status" value="1"/>
</dbReference>
<comment type="function">
    <text evidence="8">Converts heme B (protoheme IX) to heme O by substitution of the vinyl group on carbon 2 of heme B porphyrin ring with a hydroxyethyl farnesyl side group.</text>
</comment>
<evidence type="ECO:0000256" key="3">
    <source>
        <dbReference type="ARBA" id="ARBA00022692"/>
    </source>
</evidence>
<dbReference type="GO" id="GO:0005886">
    <property type="term" value="C:plasma membrane"/>
    <property type="evidence" value="ECO:0007669"/>
    <property type="project" value="UniProtKB-SubCell"/>
</dbReference>
<dbReference type="InterPro" id="IPR006369">
    <property type="entry name" value="Protohaem_IX_farnesylTrfase"/>
</dbReference>
<accession>A0A1F4XIE7</accession>
<evidence type="ECO:0000313" key="10">
    <source>
        <dbReference type="Proteomes" id="UP000176185"/>
    </source>
</evidence>
<keyword evidence="2 8" id="KW-0808">Transferase</keyword>
<gene>
    <name evidence="8" type="primary">ctaB</name>
    <name evidence="9" type="ORF">A2943_01980</name>
</gene>
<proteinExistence type="inferred from homology"/>
<comment type="similarity">
    <text evidence="8">Belongs to the UbiA prenyltransferase family. Protoheme IX farnesyltransferase subfamily.</text>
</comment>
<keyword evidence="4 8" id="KW-1133">Transmembrane helix</keyword>
<evidence type="ECO:0000256" key="4">
    <source>
        <dbReference type="ARBA" id="ARBA00022989"/>
    </source>
</evidence>
<organism evidence="9 10">
    <name type="scientific">Candidatus Adlerbacteria bacterium RIFCSPLOWO2_01_FULL_51_16</name>
    <dbReference type="NCBI Taxonomy" id="1797243"/>
    <lineage>
        <taxon>Bacteria</taxon>
        <taxon>Candidatus Adleribacteriota</taxon>
    </lineage>
</organism>
<dbReference type="PROSITE" id="PS00943">
    <property type="entry name" value="UBIA"/>
    <property type="match status" value="1"/>
</dbReference>
<dbReference type="Proteomes" id="UP000176185">
    <property type="component" value="Unassembled WGS sequence"/>
</dbReference>
<evidence type="ECO:0000256" key="7">
    <source>
        <dbReference type="ARBA" id="ARBA00047690"/>
    </source>
</evidence>
<evidence type="ECO:0000256" key="6">
    <source>
        <dbReference type="ARBA" id="ARBA00023136"/>
    </source>
</evidence>